<organism evidence="1 2">
    <name type="scientific">Podospora australis</name>
    <dbReference type="NCBI Taxonomy" id="1536484"/>
    <lineage>
        <taxon>Eukaryota</taxon>
        <taxon>Fungi</taxon>
        <taxon>Dikarya</taxon>
        <taxon>Ascomycota</taxon>
        <taxon>Pezizomycotina</taxon>
        <taxon>Sordariomycetes</taxon>
        <taxon>Sordariomycetidae</taxon>
        <taxon>Sordariales</taxon>
        <taxon>Podosporaceae</taxon>
        <taxon>Podospora</taxon>
    </lineage>
</organism>
<proteinExistence type="predicted"/>
<evidence type="ECO:0000313" key="1">
    <source>
        <dbReference type="EMBL" id="KAK4183974.1"/>
    </source>
</evidence>
<sequence length="411" mass="46045">MAVIQIISKSDWKSQMVVPVTSLPGALTEPNSVRIKTQLISLTTNTFTYARLGGIVPAMGWWHVWKLPVNILPEPYNDNTKYTRISAWGFSEVIESTIPELKKGTKLYGYQPIGTAPEDLVLEKDDNVSGHWLERSEYRKDLAGIYNRYVVHEDLDDTNKYDALMMVLWGTGYLMNRFNFAWEHKPVHPFGLPDPDGQLWGEKEADLSEAVVILLAASGKTGLGFANELRQRPEGKRPLKIVAVGSEQSKQFTLRTGLFDEVWRYDQVGEYLDSLGPDKVKKIVLADFASRGSSGDEWAIGLRKKTDNFLGLIVGGDPLKTSPNKVMTPSQDPKGEVLQVHGGVVRERAFEDVGIAGYFEGYAKAWEAFKRSKAVENVKVDTGRGPYEFKEGWDRLAKGEYAADVGLVYEF</sequence>
<dbReference type="InterPro" id="IPR021276">
    <property type="entry name" value="DUF2855"/>
</dbReference>
<protein>
    <submittedName>
        <fullName evidence="1">Uncharacterized protein</fullName>
    </submittedName>
</protein>
<reference evidence="1" key="2">
    <citation type="submission" date="2023-05" db="EMBL/GenBank/DDBJ databases">
        <authorList>
            <consortium name="Lawrence Berkeley National Laboratory"/>
            <person name="Steindorff A."/>
            <person name="Hensen N."/>
            <person name="Bonometti L."/>
            <person name="Westerberg I."/>
            <person name="Brannstrom I.O."/>
            <person name="Guillou S."/>
            <person name="Cros-Aarteil S."/>
            <person name="Calhoun S."/>
            <person name="Haridas S."/>
            <person name="Kuo A."/>
            <person name="Mondo S."/>
            <person name="Pangilinan J."/>
            <person name="Riley R."/>
            <person name="Labutti K."/>
            <person name="Andreopoulos B."/>
            <person name="Lipzen A."/>
            <person name="Chen C."/>
            <person name="Yanf M."/>
            <person name="Daum C."/>
            <person name="Ng V."/>
            <person name="Clum A."/>
            <person name="Ohm R."/>
            <person name="Martin F."/>
            <person name="Silar P."/>
            <person name="Natvig D."/>
            <person name="Lalanne C."/>
            <person name="Gautier V."/>
            <person name="Ament-Velasquez S.L."/>
            <person name="Kruys A."/>
            <person name="Hutchinson M.I."/>
            <person name="Powell A.J."/>
            <person name="Barry K."/>
            <person name="Miller A.N."/>
            <person name="Grigoriev I.V."/>
            <person name="Debuchy R."/>
            <person name="Gladieux P."/>
            <person name="Thoren M.H."/>
            <person name="Johannesson H."/>
        </authorList>
    </citation>
    <scope>NUCLEOTIDE SEQUENCE</scope>
    <source>
        <strain evidence="1">PSN309</strain>
    </source>
</reference>
<keyword evidence="2" id="KW-1185">Reference proteome</keyword>
<dbReference type="Pfam" id="PF11017">
    <property type="entry name" value="DUF2855"/>
    <property type="match status" value="1"/>
</dbReference>
<dbReference type="AlphaFoldDB" id="A0AAN6WLB7"/>
<reference evidence="1" key="1">
    <citation type="journal article" date="2023" name="Mol. Phylogenet. Evol.">
        <title>Genome-scale phylogeny and comparative genomics of the fungal order Sordariales.</title>
        <authorList>
            <person name="Hensen N."/>
            <person name="Bonometti L."/>
            <person name="Westerberg I."/>
            <person name="Brannstrom I.O."/>
            <person name="Guillou S."/>
            <person name="Cros-Aarteil S."/>
            <person name="Calhoun S."/>
            <person name="Haridas S."/>
            <person name="Kuo A."/>
            <person name="Mondo S."/>
            <person name="Pangilinan J."/>
            <person name="Riley R."/>
            <person name="LaButti K."/>
            <person name="Andreopoulos B."/>
            <person name="Lipzen A."/>
            <person name="Chen C."/>
            <person name="Yan M."/>
            <person name="Daum C."/>
            <person name="Ng V."/>
            <person name="Clum A."/>
            <person name="Steindorff A."/>
            <person name="Ohm R.A."/>
            <person name="Martin F."/>
            <person name="Silar P."/>
            <person name="Natvig D.O."/>
            <person name="Lalanne C."/>
            <person name="Gautier V."/>
            <person name="Ament-Velasquez S.L."/>
            <person name="Kruys A."/>
            <person name="Hutchinson M.I."/>
            <person name="Powell A.J."/>
            <person name="Barry K."/>
            <person name="Miller A.N."/>
            <person name="Grigoriev I.V."/>
            <person name="Debuchy R."/>
            <person name="Gladieux P."/>
            <person name="Hiltunen Thoren M."/>
            <person name="Johannesson H."/>
        </authorList>
    </citation>
    <scope>NUCLEOTIDE SEQUENCE</scope>
    <source>
        <strain evidence="1">PSN309</strain>
    </source>
</reference>
<comment type="caution">
    <text evidence="1">The sequence shown here is derived from an EMBL/GenBank/DDBJ whole genome shotgun (WGS) entry which is preliminary data.</text>
</comment>
<name>A0AAN6WLB7_9PEZI</name>
<dbReference type="Proteomes" id="UP001302126">
    <property type="component" value="Unassembled WGS sequence"/>
</dbReference>
<dbReference type="EMBL" id="MU864512">
    <property type="protein sequence ID" value="KAK4183974.1"/>
    <property type="molecule type" value="Genomic_DNA"/>
</dbReference>
<gene>
    <name evidence="1" type="ORF">QBC35DRAFT_506904</name>
</gene>
<evidence type="ECO:0000313" key="2">
    <source>
        <dbReference type="Proteomes" id="UP001302126"/>
    </source>
</evidence>
<accession>A0AAN6WLB7</accession>